<protein>
    <submittedName>
        <fullName evidence="6">ENTH domain-containing protein</fullName>
    </submittedName>
</protein>
<evidence type="ECO:0000256" key="2">
    <source>
        <dbReference type="ARBA" id="ARBA00022490"/>
    </source>
</evidence>
<dbReference type="GO" id="GO:0005545">
    <property type="term" value="F:1-phosphatidylinositol binding"/>
    <property type="evidence" value="ECO:0007669"/>
    <property type="project" value="InterPro"/>
</dbReference>
<evidence type="ECO:0000256" key="3">
    <source>
        <dbReference type="PROSITE-ProRule" id="PRU00243"/>
    </source>
</evidence>
<feature type="compositionally biased region" description="Polar residues" evidence="4">
    <location>
        <begin position="549"/>
        <end position="566"/>
    </location>
</feature>
<dbReference type="CDD" id="cd16988">
    <property type="entry name" value="ANTH_N_YAP180"/>
    <property type="match status" value="1"/>
</dbReference>
<feature type="compositionally biased region" description="Low complexity" evidence="4">
    <location>
        <begin position="534"/>
        <end position="545"/>
    </location>
</feature>
<feature type="compositionally biased region" description="Low complexity" evidence="4">
    <location>
        <begin position="567"/>
        <end position="592"/>
    </location>
</feature>
<feature type="compositionally biased region" description="Polar residues" evidence="4">
    <location>
        <begin position="484"/>
        <end position="499"/>
    </location>
</feature>
<feature type="compositionally biased region" description="Polar residues" evidence="4">
    <location>
        <begin position="630"/>
        <end position="696"/>
    </location>
</feature>
<reference evidence="6 7" key="1">
    <citation type="submission" date="2020-05" db="EMBL/GenBank/DDBJ databases">
        <title>Identification and distribution of gene clusters putatively required for synthesis of sphingolipid metabolism inhibitors in phylogenetically diverse species of the filamentous fungus Fusarium.</title>
        <authorList>
            <person name="Kim H.-S."/>
            <person name="Busman M."/>
            <person name="Brown D.W."/>
            <person name="Divon H."/>
            <person name="Uhlig S."/>
            <person name="Proctor R.H."/>
        </authorList>
    </citation>
    <scope>NUCLEOTIDE SEQUENCE [LARGE SCALE GENOMIC DNA]</scope>
    <source>
        <strain evidence="6 7">NRRL 66235</strain>
    </source>
</reference>
<dbReference type="SMART" id="SM00273">
    <property type="entry name" value="ENTH"/>
    <property type="match status" value="1"/>
</dbReference>
<evidence type="ECO:0000313" key="6">
    <source>
        <dbReference type="EMBL" id="KAF5712185.1"/>
    </source>
</evidence>
<dbReference type="Gene3D" id="1.25.40.90">
    <property type="match status" value="1"/>
</dbReference>
<feature type="transmembrane region" description="Helical" evidence="3">
    <location>
        <begin position="176"/>
        <end position="194"/>
    </location>
</feature>
<dbReference type="Gene3D" id="1.20.58.150">
    <property type="entry name" value="ANTH domain"/>
    <property type="match status" value="1"/>
</dbReference>
<proteinExistence type="predicted"/>
<dbReference type="GO" id="GO:0005546">
    <property type="term" value="F:phosphatidylinositol-4,5-bisphosphate binding"/>
    <property type="evidence" value="ECO:0007669"/>
    <property type="project" value="TreeGrafter"/>
</dbReference>
<dbReference type="GO" id="GO:0000149">
    <property type="term" value="F:SNARE binding"/>
    <property type="evidence" value="ECO:0007669"/>
    <property type="project" value="TreeGrafter"/>
</dbReference>
<organism evidence="6 7">
    <name type="scientific">Fusarium mundagurra</name>
    <dbReference type="NCBI Taxonomy" id="1567541"/>
    <lineage>
        <taxon>Eukaryota</taxon>
        <taxon>Fungi</taxon>
        <taxon>Dikarya</taxon>
        <taxon>Ascomycota</taxon>
        <taxon>Pezizomycotina</taxon>
        <taxon>Sordariomycetes</taxon>
        <taxon>Hypocreomycetidae</taxon>
        <taxon>Hypocreales</taxon>
        <taxon>Nectriaceae</taxon>
        <taxon>Fusarium</taxon>
        <taxon>Fusarium fujikuroi species complex</taxon>
    </lineage>
</organism>
<name>A0A8H6DD69_9HYPO</name>
<dbReference type="GO" id="GO:0005905">
    <property type="term" value="C:clathrin-coated pit"/>
    <property type="evidence" value="ECO:0007669"/>
    <property type="project" value="TreeGrafter"/>
</dbReference>
<dbReference type="SUPFAM" id="SSF48464">
    <property type="entry name" value="ENTH/VHS domain"/>
    <property type="match status" value="1"/>
</dbReference>
<feature type="region of interest" description="Disordered" evidence="4">
    <location>
        <begin position="458"/>
        <end position="804"/>
    </location>
</feature>
<keyword evidence="3" id="KW-0472">Membrane</keyword>
<evidence type="ECO:0000313" key="7">
    <source>
        <dbReference type="Proteomes" id="UP000544331"/>
    </source>
</evidence>
<gene>
    <name evidence="6" type="ORF">FMUND_8607</name>
</gene>
<keyword evidence="3" id="KW-1133">Transmembrane helix</keyword>
<dbReference type="PROSITE" id="PS50942">
    <property type="entry name" value="ENTH"/>
    <property type="match status" value="1"/>
</dbReference>
<sequence length="804" mass="88647">MQKLSRSDRYLSIIHIFQNLHLLVLQPPKPNLKSTPTRTAHTPPLVLPRPRIVHVPRRGCGNSLVVSLGSISLSSSKTPSRSSFCAGHFEATRHARLRSSSAAAALIVILASSPPPDPRPSSSVTVPRRSLQRPSSELFVPPSPGDYKLDIAPELLLESCQAPSKSPSRAQRRSRYVCGLGGALWMSLISAAIMSPTKLLRWALVLDIRLATHSGEAGVGEVFRALTYRLRDSTWTVVFKSLITVHLMIREGSPDVTLAFLATHRNVLAISSFTDAQIQGRNIRHYAHYLAERARAYEKTKTDWVRASESRLEKLSVEKGLLRETEIVQHQLEALLKCDVMENEPENEITITVFRLLVLDLLALFQVLNQGLISILGNFFEMSKVDAERAMAIYRKFTKQTDYVVQYLSIARQHEHHTRVEVPKLKHAPVNLGRQLEEYLHDPDFEVHRRQYLAEQDVKKIGGGSSSKQGGLSKKKSTDFPEPASNNPFPKTTASSSGNRAPESKPQANKGPDPDLIDFFDSIEQNQTPMSMNPQPQQQAFQQQPTGMPFQQNGFAPQPTGFASNSPFQQPQQTGFMQPQPQIQQPQIQLQPDFTGAGFGGFTPQQQAFQPSSLAPIPQDTMASFPNAAPQIQQPVQNESPQGLQPMQTGSTNPFRQSMLMAQQTGLPSSATTPALNRQSTNPFARTSPQQNTSPFAQASNSPFQSQSPQQQQPALQPTPTGTNPFARNSTMPAPNQEQRPQTAGAALAPQPTGTTNPFRNGAFVNHNTGMGWQANQQPIGGGLDQLPTVPVFPRPAQQTPWQQ</sequence>
<dbReference type="InterPro" id="IPR014712">
    <property type="entry name" value="ANTH_dom_sf"/>
</dbReference>
<dbReference type="PANTHER" id="PTHR22951:SF5">
    <property type="entry name" value="PHOSPHATIDYLINOSITOL-BINDING CLATHRIN ASSEMBLY PROTEIN LAP"/>
    <property type="match status" value="1"/>
</dbReference>
<feature type="compositionally biased region" description="Low complexity" evidence="4">
    <location>
        <begin position="120"/>
        <end position="129"/>
    </location>
</feature>
<dbReference type="GO" id="GO:0030136">
    <property type="term" value="C:clathrin-coated vesicle"/>
    <property type="evidence" value="ECO:0007669"/>
    <property type="project" value="InterPro"/>
</dbReference>
<dbReference type="Proteomes" id="UP000544331">
    <property type="component" value="Unassembled WGS sequence"/>
</dbReference>
<feature type="domain" description="ENTH" evidence="5">
    <location>
        <begin position="176"/>
        <end position="304"/>
    </location>
</feature>
<dbReference type="EMBL" id="JAAOAN010000283">
    <property type="protein sequence ID" value="KAF5712185.1"/>
    <property type="molecule type" value="Genomic_DNA"/>
</dbReference>
<feature type="compositionally biased region" description="Polar residues" evidence="4">
    <location>
        <begin position="603"/>
        <end position="613"/>
    </location>
</feature>
<dbReference type="OrthoDB" id="44015at2759"/>
<evidence type="ECO:0000256" key="1">
    <source>
        <dbReference type="ARBA" id="ARBA00004496"/>
    </source>
</evidence>
<keyword evidence="7" id="KW-1185">Reference proteome</keyword>
<keyword evidence="3" id="KW-0812">Transmembrane</keyword>
<dbReference type="InterPro" id="IPR045192">
    <property type="entry name" value="AP180-like"/>
</dbReference>
<comment type="subcellular location">
    <subcellularLocation>
        <location evidence="1">Cytoplasm</location>
    </subcellularLocation>
</comment>
<dbReference type="GO" id="GO:0072583">
    <property type="term" value="P:clathrin-dependent endocytosis"/>
    <property type="evidence" value="ECO:0007669"/>
    <property type="project" value="InterPro"/>
</dbReference>
<keyword evidence="2" id="KW-0963">Cytoplasm</keyword>
<dbReference type="InterPro" id="IPR008942">
    <property type="entry name" value="ENTH_VHS"/>
</dbReference>
<dbReference type="InterPro" id="IPR011417">
    <property type="entry name" value="ANTH_dom"/>
</dbReference>
<comment type="caution">
    <text evidence="3">Lacks conserved residue(s) required for the propagation of feature annotation.</text>
</comment>
<dbReference type="AlphaFoldDB" id="A0A8H6DD69"/>
<dbReference type="PANTHER" id="PTHR22951">
    <property type="entry name" value="CLATHRIN ASSEMBLY PROTEIN"/>
    <property type="match status" value="1"/>
</dbReference>
<dbReference type="SUPFAM" id="SSF89009">
    <property type="entry name" value="GAT-like domain"/>
    <property type="match status" value="1"/>
</dbReference>
<feature type="region of interest" description="Disordered" evidence="4">
    <location>
        <begin position="115"/>
        <end position="137"/>
    </location>
</feature>
<accession>A0A8H6DD69</accession>
<comment type="caution">
    <text evidence="6">The sequence shown here is derived from an EMBL/GenBank/DDBJ whole genome shotgun (WGS) entry which is preliminary data.</text>
</comment>
<feature type="compositionally biased region" description="Polar residues" evidence="4">
    <location>
        <begin position="766"/>
        <end position="779"/>
    </location>
</feature>
<dbReference type="InterPro" id="IPR013809">
    <property type="entry name" value="ENTH"/>
</dbReference>
<evidence type="ECO:0000256" key="4">
    <source>
        <dbReference type="SAM" id="MobiDB-lite"/>
    </source>
</evidence>
<feature type="compositionally biased region" description="Low complexity" evidence="4">
    <location>
        <begin position="697"/>
        <end position="718"/>
    </location>
</feature>
<dbReference type="GO" id="GO:0048268">
    <property type="term" value="P:clathrin coat assembly"/>
    <property type="evidence" value="ECO:0007669"/>
    <property type="project" value="InterPro"/>
</dbReference>
<dbReference type="GO" id="GO:0006900">
    <property type="term" value="P:vesicle budding from membrane"/>
    <property type="evidence" value="ECO:0007669"/>
    <property type="project" value="TreeGrafter"/>
</dbReference>
<dbReference type="Pfam" id="PF07651">
    <property type="entry name" value="ANTH"/>
    <property type="match status" value="1"/>
</dbReference>
<dbReference type="GO" id="GO:0032050">
    <property type="term" value="F:clathrin heavy chain binding"/>
    <property type="evidence" value="ECO:0007669"/>
    <property type="project" value="TreeGrafter"/>
</dbReference>
<evidence type="ECO:0000259" key="5">
    <source>
        <dbReference type="PROSITE" id="PS50942"/>
    </source>
</evidence>
<feature type="compositionally biased region" description="Polar residues" evidence="4">
    <location>
        <begin position="523"/>
        <end position="533"/>
    </location>
</feature>
<dbReference type="FunFam" id="1.20.58.150:FF:000004">
    <property type="entry name" value="ENTH domain protein"/>
    <property type="match status" value="1"/>
</dbReference>
<feature type="compositionally biased region" description="Polar residues" evidence="4">
    <location>
        <begin position="719"/>
        <end position="742"/>
    </location>
</feature>